<feature type="chain" id="PRO_5040224387" description="Prolamin-like domain-containing protein" evidence="2">
    <location>
        <begin position="29"/>
        <end position="189"/>
    </location>
</feature>
<feature type="domain" description="Prolamin-like" evidence="3">
    <location>
        <begin position="118"/>
        <end position="169"/>
    </location>
</feature>
<evidence type="ECO:0000259" key="3">
    <source>
        <dbReference type="Pfam" id="PF05617"/>
    </source>
</evidence>
<dbReference type="Pfam" id="PF05617">
    <property type="entry name" value="Prolamin_like"/>
    <property type="match status" value="1"/>
</dbReference>
<dbReference type="PANTHER" id="PTHR31181:SF67">
    <property type="entry name" value="PROLAMIN-LIKE PROTEIN (DUF1278)"/>
    <property type="match status" value="1"/>
</dbReference>
<dbReference type="GO" id="GO:2000008">
    <property type="term" value="P:regulation of protein localization to cell surface"/>
    <property type="evidence" value="ECO:0007669"/>
    <property type="project" value="TreeGrafter"/>
</dbReference>
<keyword evidence="5" id="KW-1185">Reference proteome</keyword>
<dbReference type="PANTHER" id="PTHR31181">
    <property type="entry name" value="EGG CELL-SECRETED PROTEIN 1.4"/>
    <property type="match status" value="1"/>
</dbReference>
<evidence type="ECO:0000256" key="2">
    <source>
        <dbReference type="SAM" id="SignalP"/>
    </source>
</evidence>
<reference evidence="4" key="1">
    <citation type="submission" date="2022-02" db="EMBL/GenBank/DDBJ databases">
        <authorList>
            <person name="Henning P.M."/>
            <person name="McCubbin A.G."/>
            <person name="Shore J.S."/>
        </authorList>
    </citation>
    <scope>NUCLEOTIDE SEQUENCE</scope>
    <source>
        <strain evidence="4">F60SS</strain>
        <tissue evidence="4">Leaves</tissue>
    </source>
</reference>
<dbReference type="GO" id="GO:0009567">
    <property type="term" value="P:double fertilization forming a zygote and endosperm"/>
    <property type="evidence" value="ECO:0007669"/>
    <property type="project" value="TreeGrafter"/>
</dbReference>
<dbReference type="GO" id="GO:0080155">
    <property type="term" value="P:regulation of double fertilization forming a zygote and endosperm"/>
    <property type="evidence" value="ECO:0007669"/>
    <property type="project" value="TreeGrafter"/>
</dbReference>
<gene>
    <name evidence="4" type="ORF">Tsubulata_051430</name>
</gene>
<dbReference type="GO" id="GO:0005576">
    <property type="term" value="C:extracellular region"/>
    <property type="evidence" value="ECO:0007669"/>
    <property type="project" value="TreeGrafter"/>
</dbReference>
<protein>
    <recommendedName>
        <fullName evidence="3">Prolamin-like domain-containing protein</fullName>
    </recommendedName>
</protein>
<dbReference type="AlphaFoldDB" id="A0A9Q0FHT2"/>
<proteinExistence type="predicted"/>
<evidence type="ECO:0000313" key="5">
    <source>
        <dbReference type="Proteomes" id="UP001141552"/>
    </source>
</evidence>
<dbReference type="Proteomes" id="UP001141552">
    <property type="component" value="Unassembled WGS sequence"/>
</dbReference>
<accession>A0A9Q0FHT2</accession>
<evidence type="ECO:0000256" key="1">
    <source>
        <dbReference type="ARBA" id="ARBA00022729"/>
    </source>
</evidence>
<evidence type="ECO:0000313" key="4">
    <source>
        <dbReference type="EMBL" id="KAJ4830994.1"/>
    </source>
</evidence>
<dbReference type="EMBL" id="JAKUCV010005476">
    <property type="protein sequence ID" value="KAJ4830994.1"/>
    <property type="molecule type" value="Genomic_DNA"/>
</dbReference>
<comment type="caution">
    <text evidence="4">The sequence shown here is derived from an EMBL/GenBank/DDBJ whole genome shotgun (WGS) entry which is preliminary data.</text>
</comment>
<name>A0A9Q0FHT2_9ROSI</name>
<organism evidence="4 5">
    <name type="scientific">Turnera subulata</name>
    <dbReference type="NCBI Taxonomy" id="218843"/>
    <lineage>
        <taxon>Eukaryota</taxon>
        <taxon>Viridiplantae</taxon>
        <taxon>Streptophyta</taxon>
        <taxon>Embryophyta</taxon>
        <taxon>Tracheophyta</taxon>
        <taxon>Spermatophyta</taxon>
        <taxon>Magnoliopsida</taxon>
        <taxon>eudicotyledons</taxon>
        <taxon>Gunneridae</taxon>
        <taxon>Pentapetalae</taxon>
        <taxon>rosids</taxon>
        <taxon>fabids</taxon>
        <taxon>Malpighiales</taxon>
        <taxon>Passifloraceae</taxon>
        <taxon>Turnera</taxon>
    </lineage>
</organism>
<dbReference type="GO" id="GO:0031982">
    <property type="term" value="C:vesicle"/>
    <property type="evidence" value="ECO:0007669"/>
    <property type="project" value="TreeGrafter"/>
</dbReference>
<sequence length="189" mass="20126">MSHKFPAIIASLLLMVIHAAMLGQHTLAHKIEALPIQEFRPTKGLQKFPKFPLIPRLPNIPGFPHISGLPKTPPGSPSRKIPGLNIPRLPNIPGLPQIPQIIPFLPGLTPGGGIDVAKCWSSVVSVPGCVLNISRSIEKGQLGKILPACCKPLVAIDDNCGPKMFPLRPDFFTVIKAACAISASPVTTP</sequence>
<reference evidence="4" key="2">
    <citation type="journal article" date="2023" name="Plants (Basel)">
        <title>Annotation of the Turnera subulata (Passifloraceae) Draft Genome Reveals the S-Locus Evolved after the Divergence of Turneroideae from Passifloroideae in a Stepwise Manner.</title>
        <authorList>
            <person name="Henning P.M."/>
            <person name="Roalson E.H."/>
            <person name="Mir W."/>
            <person name="McCubbin A.G."/>
            <person name="Shore J.S."/>
        </authorList>
    </citation>
    <scope>NUCLEOTIDE SEQUENCE</scope>
    <source>
        <strain evidence="4">F60SS</strain>
    </source>
</reference>
<dbReference type="InterPro" id="IPR008502">
    <property type="entry name" value="Prolamin-like"/>
</dbReference>
<dbReference type="OrthoDB" id="1862203at2759"/>
<feature type="signal peptide" evidence="2">
    <location>
        <begin position="1"/>
        <end position="28"/>
    </location>
</feature>
<keyword evidence="1 2" id="KW-0732">Signal</keyword>